<protein>
    <submittedName>
        <fullName evidence="2">Uncharacterized protein</fullName>
    </submittedName>
</protein>
<keyword evidence="1" id="KW-0812">Transmembrane</keyword>
<comment type="caution">
    <text evidence="2">The sequence shown here is derived from an EMBL/GenBank/DDBJ whole genome shotgun (WGS) entry which is preliminary data.</text>
</comment>
<proteinExistence type="predicted"/>
<feature type="transmembrane region" description="Helical" evidence="1">
    <location>
        <begin position="95"/>
        <end position="112"/>
    </location>
</feature>
<dbReference type="AlphaFoldDB" id="A0A524RLA7"/>
<sequence>MPPLTLGRLVAFAAFALLWLPGGIVVFALIRGAVPPLEAWLQLAVTAPCGLPLALAWLALRRAGWRRTAWTVFAVLGPLSVLGALVGGLLGPPGIAVYAVALSLPAWIVYGVRRWCRR</sequence>
<feature type="transmembrane region" description="Helical" evidence="1">
    <location>
        <begin position="69"/>
        <end position="89"/>
    </location>
</feature>
<keyword evidence="1" id="KW-0472">Membrane</keyword>
<accession>A0A524RLA7</accession>
<reference evidence="2 3" key="1">
    <citation type="journal article" date="2019" name="mSystems">
        <title>Life at home and on the roam: Genomic adaptions reflect the dual lifestyle of an intracellular, facultative symbiont.</title>
        <authorList>
            <person name="Burgsdorf I."/>
        </authorList>
    </citation>
    <scope>NUCLEOTIDE SEQUENCE [LARGE SCALE GENOMIC DNA]</scope>
    <source>
        <strain evidence="2">277cV</strain>
    </source>
</reference>
<organism evidence="2 3">
    <name type="scientific">Aphanocapsa feldmannii 277cV</name>
    <dbReference type="NCBI Taxonomy" id="2507553"/>
    <lineage>
        <taxon>Bacteria</taxon>
        <taxon>Bacillati</taxon>
        <taxon>Cyanobacteriota</taxon>
        <taxon>Cyanophyceae</taxon>
        <taxon>Oscillatoriophycideae</taxon>
        <taxon>Chroococcales</taxon>
        <taxon>Microcystaceae</taxon>
        <taxon>Aphanocapsa</taxon>
    </lineage>
</organism>
<name>A0A524RLA7_9CHRO</name>
<evidence type="ECO:0000256" key="1">
    <source>
        <dbReference type="SAM" id="Phobius"/>
    </source>
</evidence>
<dbReference type="EMBL" id="SRMO01000084">
    <property type="protein sequence ID" value="TGG90854.1"/>
    <property type="molecule type" value="Genomic_DNA"/>
</dbReference>
<evidence type="ECO:0000313" key="3">
    <source>
        <dbReference type="Proteomes" id="UP000317990"/>
    </source>
</evidence>
<feature type="transmembrane region" description="Helical" evidence="1">
    <location>
        <begin position="12"/>
        <end position="34"/>
    </location>
</feature>
<gene>
    <name evidence="2" type="ORF">ERJ67_09005</name>
</gene>
<evidence type="ECO:0000313" key="2">
    <source>
        <dbReference type="EMBL" id="TGG90854.1"/>
    </source>
</evidence>
<dbReference type="Proteomes" id="UP000317990">
    <property type="component" value="Unassembled WGS sequence"/>
</dbReference>
<keyword evidence="1" id="KW-1133">Transmembrane helix</keyword>
<feature type="transmembrane region" description="Helical" evidence="1">
    <location>
        <begin position="40"/>
        <end position="60"/>
    </location>
</feature>